<proteinExistence type="predicted"/>
<dbReference type="EMBL" id="CAJEWN010000149">
    <property type="protein sequence ID" value="CAD2169151.1"/>
    <property type="molecule type" value="Genomic_DNA"/>
</dbReference>
<protein>
    <recommendedName>
        <fullName evidence="4">Phorbol-ester/DAG-type domain-containing protein</fullName>
    </recommendedName>
</protein>
<dbReference type="Proteomes" id="UP000580250">
    <property type="component" value="Unassembled WGS sequence"/>
</dbReference>
<feature type="compositionally biased region" description="Basic and acidic residues" evidence="3">
    <location>
        <begin position="53"/>
        <end position="63"/>
    </location>
</feature>
<dbReference type="PROSITE" id="PS50081">
    <property type="entry name" value="ZF_DAG_PE_2"/>
    <property type="match status" value="1"/>
</dbReference>
<keyword evidence="1" id="KW-0479">Metal-binding</keyword>
<evidence type="ECO:0000313" key="6">
    <source>
        <dbReference type="Proteomes" id="UP000580250"/>
    </source>
</evidence>
<dbReference type="SUPFAM" id="SSF57889">
    <property type="entry name" value="Cysteine-rich domain"/>
    <property type="match status" value="1"/>
</dbReference>
<evidence type="ECO:0000259" key="4">
    <source>
        <dbReference type="PROSITE" id="PS50081"/>
    </source>
</evidence>
<dbReference type="GO" id="GO:0046872">
    <property type="term" value="F:metal ion binding"/>
    <property type="evidence" value="ECO:0007669"/>
    <property type="project" value="UniProtKB-KW"/>
</dbReference>
<feature type="compositionally biased region" description="Low complexity" evidence="3">
    <location>
        <begin position="36"/>
        <end position="49"/>
    </location>
</feature>
<dbReference type="InterPro" id="IPR002219">
    <property type="entry name" value="PKC_DAG/PE"/>
</dbReference>
<organism evidence="5 6">
    <name type="scientific">Meloidogyne enterolobii</name>
    <name type="common">Root-knot nematode worm</name>
    <name type="synonym">Meloidogyne mayaguensis</name>
    <dbReference type="NCBI Taxonomy" id="390850"/>
    <lineage>
        <taxon>Eukaryota</taxon>
        <taxon>Metazoa</taxon>
        <taxon>Ecdysozoa</taxon>
        <taxon>Nematoda</taxon>
        <taxon>Chromadorea</taxon>
        <taxon>Rhabditida</taxon>
        <taxon>Tylenchina</taxon>
        <taxon>Tylenchomorpha</taxon>
        <taxon>Tylenchoidea</taxon>
        <taxon>Meloidogynidae</taxon>
        <taxon>Meloidogyninae</taxon>
        <taxon>Meloidogyne</taxon>
    </lineage>
</organism>
<gene>
    <name evidence="5" type="ORF">MENT_LOCUS20472</name>
</gene>
<evidence type="ECO:0000313" key="5">
    <source>
        <dbReference type="EMBL" id="CAD2169151.1"/>
    </source>
</evidence>
<dbReference type="InterPro" id="IPR046349">
    <property type="entry name" value="C1-like_sf"/>
</dbReference>
<feature type="region of interest" description="Disordered" evidence="3">
    <location>
        <begin position="1"/>
        <end position="67"/>
    </location>
</feature>
<accession>A0A6V7V2C0</accession>
<dbReference type="OrthoDB" id="63267at2759"/>
<reference evidence="5 6" key="1">
    <citation type="submission" date="2020-08" db="EMBL/GenBank/DDBJ databases">
        <authorList>
            <person name="Koutsovoulos G."/>
            <person name="Danchin GJ E."/>
        </authorList>
    </citation>
    <scope>NUCLEOTIDE SEQUENCE [LARGE SCALE GENOMIC DNA]</scope>
</reference>
<sequence length="136" mass="15610">MSSNNNNNDMAAAIPPSSNLSSSSSKLSLTENQQQNNIPSIITTSNSPILKKSAHESQKALRERRQRRSKCIRLMGPLVFFWNNRGKKPQRIEGKAFIRRGALRQKNVHEVKLHKFIARFFKQPTFCSHCKDFIWG</sequence>
<keyword evidence="2" id="KW-0862">Zinc</keyword>
<feature type="compositionally biased region" description="Low complexity" evidence="3">
    <location>
        <begin position="17"/>
        <end position="29"/>
    </location>
</feature>
<name>A0A6V7V2C0_MELEN</name>
<dbReference type="Gene3D" id="3.30.60.20">
    <property type="match status" value="1"/>
</dbReference>
<evidence type="ECO:0000256" key="3">
    <source>
        <dbReference type="SAM" id="MobiDB-lite"/>
    </source>
</evidence>
<evidence type="ECO:0000256" key="1">
    <source>
        <dbReference type="ARBA" id="ARBA00022723"/>
    </source>
</evidence>
<dbReference type="PRINTS" id="PR00008">
    <property type="entry name" value="DAGPEDOMAIN"/>
</dbReference>
<feature type="domain" description="Phorbol-ester/DAG-type" evidence="4">
    <location>
        <begin position="113"/>
        <end position="136"/>
    </location>
</feature>
<evidence type="ECO:0000256" key="2">
    <source>
        <dbReference type="ARBA" id="ARBA00022833"/>
    </source>
</evidence>
<comment type="caution">
    <text evidence="5">The sequence shown here is derived from an EMBL/GenBank/DDBJ whole genome shotgun (WGS) entry which is preliminary data.</text>
</comment>
<dbReference type="AlphaFoldDB" id="A0A6V7V2C0"/>
<dbReference type="InterPro" id="IPR020454">
    <property type="entry name" value="DAG/PE-bd"/>
</dbReference>